<keyword evidence="3" id="KW-0109">Calcium transport</keyword>
<feature type="compositionally biased region" description="Basic and acidic residues" evidence="14">
    <location>
        <begin position="1514"/>
        <end position="1535"/>
    </location>
</feature>
<feature type="transmembrane region" description="Helical" evidence="15">
    <location>
        <begin position="4777"/>
        <end position="4805"/>
    </location>
</feature>
<dbReference type="InterPro" id="IPR015925">
    <property type="entry name" value="Ryanodine_IP3_receptor"/>
</dbReference>
<dbReference type="GO" id="GO:0006874">
    <property type="term" value="P:intracellular calcium ion homeostasis"/>
    <property type="evidence" value="ECO:0007669"/>
    <property type="project" value="InterPro"/>
</dbReference>
<dbReference type="InterPro" id="IPR013662">
    <property type="entry name" value="RIH_assoc-dom"/>
</dbReference>
<keyword evidence="2" id="KW-0813">Transport</keyword>
<feature type="region of interest" description="Disordered" evidence="14">
    <location>
        <begin position="3648"/>
        <end position="3676"/>
    </location>
</feature>
<dbReference type="Pfam" id="PF00622">
    <property type="entry name" value="SPRY"/>
    <property type="match status" value="3"/>
</dbReference>
<dbReference type="Pfam" id="PF08709">
    <property type="entry name" value="Ins145_P3_rec"/>
    <property type="match status" value="1"/>
</dbReference>
<dbReference type="InterPro" id="IPR000699">
    <property type="entry name" value="RIH_dom"/>
</dbReference>
<dbReference type="InterPro" id="IPR035910">
    <property type="entry name" value="RyR/IP3R_RIH_dom_sf"/>
</dbReference>
<dbReference type="GO" id="GO:0014808">
    <property type="term" value="P:release of sequestered calcium ion into cytosol by sarcoplasmic reticulum"/>
    <property type="evidence" value="ECO:0007669"/>
    <property type="project" value="TreeGrafter"/>
</dbReference>
<dbReference type="InterPro" id="IPR048581">
    <property type="entry name" value="RYDR_Jsol"/>
</dbReference>
<feature type="transmembrane region" description="Helical" evidence="15">
    <location>
        <begin position="4911"/>
        <end position="4935"/>
    </location>
</feature>
<feature type="compositionally biased region" description="Polar residues" evidence="14">
    <location>
        <begin position="4586"/>
        <end position="4595"/>
    </location>
</feature>
<dbReference type="InterPro" id="IPR013320">
    <property type="entry name" value="ConA-like_dom_sf"/>
</dbReference>
<evidence type="ECO:0000313" key="19">
    <source>
        <dbReference type="Proteomes" id="UP000002358"/>
    </source>
</evidence>
<feature type="domain" description="MIR" evidence="17">
    <location>
        <begin position="94"/>
        <end position="148"/>
    </location>
</feature>
<dbReference type="InterPro" id="IPR035764">
    <property type="entry name" value="SPRY2_RyR"/>
</dbReference>
<keyword evidence="9 15" id="KW-1133">Transmembrane helix</keyword>
<dbReference type="KEGG" id="nvi:100118800"/>
<dbReference type="OrthoDB" id="300855at2759"/>
<keyword evidence="6" id="KW-0677">Repeat</keyword>
<feature type="transmembrane region" description="Helical" evidence="15">
    <location>
        <begin position="4500"/>
        <end position="4520"/>
    </location>
</feature>
<keyword evidence="7" id="KW-0106">Calcium</keyword>
<dbReference type="InterPro" id="IPR014821">
    <property type="entry name" value="Ins145_P3_rcpt"/>
</dbReference>
<protein>
    <recommendedName>
        <fullName evidence="20">Ryanodine receptor</fullName>
    </recommendedName>
</protein>
<evidence type="ECO:0000256" key="9">
    <source>
        <dbReference type="ARBA" id="ARBA00022989"/>
    </source>
</evidence>
<dbReference type="InterPro" id="IPR003032">
    <property type="entry name" value="Ryanodine_rcpt"/>
</dbReference>
<dbReference type="InterPro" id="IPR011992">
    <property type="entry name" value="EF-hand-dom_pair"/>
</dbReference>
<keyword evidence="13" id="KW-0407">Ion channel</keyword>
<feature type="region of interest" description="Disordered" evidence="14">
    <location>
        <begin position="4585"/>
        <end position="4618"/>
    </location>
</feature>
<dbReference type="CDD" id="cd12877">
    <property type="entry name" value="SPRY1_RyR"/>
    <property type="match status" value="1"/>
</dbReference>
<evidence type="ECO:0000256" key="10">
    <source>
        <dbReference type="ARBA" id="ARBA00023065"/>
    </source>
</evidence>
<dbReference type="CDD" id="cd23278">
    <property type="entry name" value="beta-trefoil_MIR_RyR"/>
    <property type="match status" value="1"/>
</dbReference>
<dbReference type="Gene3D" id="1.10.490.160">
    <property type="match status" value="1"/>
</dbReference>
<dbReference type="SUPFAM" id="SSF82109">
    <property type="entry name" value="MIR domain"/>
    <property type="match status" value="2"/>
</dbReference>
<dbReference type="SMART" id="SM00472">
    <property type="entry name" value="MIR"/>
    <property type="match status" value="4"/>
</dbReference>
<dbReference type="FunFam" id="1.10.490.160:FF:000003">
    <property type="entry name" value="Ryanodine receptor, isoform E"/>
    <property type="match status" value="1"/>
</dbReference>
<dbReference type="FunFam" id="2.60.120.920:FF:000002">
    <property type="entry name" value="ryanodine receptor isoform X2"/>
    <property type="match status" value="1"/>
</dbReference>
<dbReference type="SMART" id="SM00449">
    <property type="entry name" value="SPRY"/>
    <property type="match status" value="3"/>
</dbReference>
<dbReference type="InterPro" id="IPR003877">
    <property type="entry name" value="SPRY_dom"/>
</dbReference>
<dbReference type="Gene3D" id="6.20.350.10">
    <property type="match status" value="2"/>
</dbReference>
<feature type="domain" description="B30.2/SPRY" evidence="16">
    <location>
        <begin position="576"/>
        <end position="801"/>
    </location>
</feature>
<evidence type="ECO:0000256" key="5">
    <source>
        <dbReference type="ARBA" id="ARBA00022692"/>
    </source>
</evidence>
<dbReference type="GO" id="GO:0030018">
    <property type="term" value="C:Z disc"/>
    <property type="evidence" value="ECO:0007669"/>
    <property type="project" value="TreeGrafter"/>
</dbReference>
<dbReference type="InterPro" id="IPR009460">
    <property type="entry name" value="Ryanrecept_TM4-6"/>
</dbReference>
<dbReference type="FunFam" id="1.10.238.10:FF:000132">
    <property type="entry name" value="Ryanodine receptor 44F"/>
    <property type="match status" value="1"/>
</dbReference>
<comment type="subcellular location">
    <subcellularLocation>
        <location evidence="1">Sarcoplasmic reticulum membrane</location>
        <topology evidence="1">Multi-pass membrane protein</topology>
    </subcellularLocation>
</comment>
<dbReference type="FunFam" id="2.60.120.920:FF:000069">
    <property type="entry name" value="Ryanodine receptor 44F"/>
    <property type="match status" value="1"/>
</dbReference>
<proteinExistence type="predicted"/>
<evidence type="ECO:0000259" key="16">
    <source>
        <dbReference type="PROSITE" id="PS50188"/>
    </source>
</evidence>
<dbReference type="FunFam" id="2.80.10.50:FF:000022">
    <property type="entry name" value="Ryanodine receptor, isoform E"/>
    <property type="match status" value="1"/>
</dbReference>
<feature type="compositionally biased region" description="Basic residues" evidence="14">
    <location>
        <begin position="3661"/>
        <end position="3671"/>
    </location>
</feature>
<dbReference type="FunFam" id="1.10.287.70:FF:000017">
    <property type="entry name" value="ryanodine receptor isoform X2"/>
    <property type="match status" value="1"/>
</dbReference>
<dbReference type="InterPro" id="IPR016093">
    <property type="entry name" value="MIR_motif"/>
</dbReference>
<dbReference type="RefSeq" id="XP_031777943.1">
    <property type="nucleotide sequence ID" value="XM_031922083.2"/>
</dbReference>
<dbReference type="FunFam" id="2.80.10.50:FF:000021">
    <property type="entry name" value="Ryanodine receptor, isoform F"/>
    <property type="match status" value="1"/>
</dbReference>
<dbReference type="InterPro" id="IPR005821">
    <property type="entry name" value="Ion_trans_dom"/>
</dbReference>
<evidence type="ECO:0000256" key="1">
    <source>
        <dbReference type="ARBA" id="ARBA00004326"/>
    </source>
</evidence>
<keyword evidence="19" id="KW-1185">Reference proteome</keyword>
<dbReference type="Pfam" id="PF01365">
    <property type="entry name" value="RYDR_ITPR"/>
    <property type="match status" value="2"/>
</dbReference>
<keyword evidence="11 15" id="KW-0472">Membrane</keyword>
<feature type="transmembrane region" description="Helical" evidence="15">
    <location>
        <begin position="4973"/>
        <end position="4993"/>
    </location>
</feature>
<dbReference type="SUPFAM" id="SSF100909">
    <property type="entry name" value="IP3 receptor type 1 binding core, domain 2"/>
    <property type="match status" value="1"/>
</dbReference>
<sequence>MADSEGGSEQDDVSFLRTEDMVCLSCTATGERVCLAAEGFGNRHCFLENIADKNIPPDLSQCVFVIEQALSVRALQELVTAAGSETGKGTGSGHRTLLYGNAILLRHLNSDMYLACLSTSSSNDKLAFDVGLQEHSQGEACWWTVHPASKQRSEGEKVRVGDDLILVSVATERYLHTTKENDLSVVNASFHVTHWSVQPYGTGISRMKYVGYVFGGDVLRFFHGGDECLTIPSTWSTAASQNLVVYEGGSVMSQARSLWRLELARTKWAGGFINWLHPMRIRHLTTGRYLAVKENNELYLVDRNEATIETSTFWFRQEKDDQKIILEDKDLEVIGMPIIKYGDSTVIMQHSTTCLWVSYKSYETKKKGVGKVEEKQAVLHEEGKMDDGLDFSRSQEEESRTARVIRKCSSLFSQFITGLETLQENRRASMFFQNVNLNEMVMCLEDLINYFAQPEDDMEHEEKQNKFRALRNRQDLFQEEGILNLILEAIDKINVITSQGFLVALSGDESGQAWDQISGYLYQLLAAIIKGNHTNCAQFANSNRLNWLFSRLGSQASGEGTGMLDVLHCVLIDSPEALNMMRDEHIKVIISLLEKHGRDPKVLDVLCSLCVGNGVAVRSSQNNICDFLLPGKNLLLQTQLVDHVASVRPNIFVGRVEGSSLYQKWYFEVTVDHIEQTTHMMPHLRIGWANTAGYIPYPGGGEKWGGNGVGDDLYSFGFDGAFLWTGGRRTEIMRNQSEPYIRKGDVIGCSLDLTVPVINFAFNGVPCTGCFRDFNLDGMFFPVISCSSKLSCRFLLGGDHGRLKYQPPDEFSPLIESLLPQQILSLDPCFYFGNMNKMVLAGPWLMEDDTAFVPSPVDTSMINLPQQYLEDTRKKLASNIHEMWAMNKIDAGWTYGEVRDDLHKIHPCIVPFDELPEAEKRYDEQLAVQTLKTILALGYYISRENPPSRIRTLRLPQDRFTQSTGYRPTPLDLSAITLTPKMEELVDQLAENTHNLWAKERISQGWTYGLNEDPEMRRSPHLVPYQKVDEAIKKANRDTASETVRTLLVYGYMLDPPTGEQHEALLLEASRQRQLLFRTYRVEKHYAVSSGKWYFEFEVLTAGPMRVGWAKADCMPGSMLGSDENTWAFDGYNVTKVHCGSNESFGQRLQVGDVVGCFIDVPDRTISFSLNGELLMDALGGETSFADVQGDSFVPAFTLGVGQKAKLTFGQDVDTLKFFTTCGLQEGYEPFCVNMNRAVTFWYTKDQPIFENTDDMADTRIDVARIPAGSDTPPCLKISHNTFETMEKANWEFLRLSLPIICQSSFISEGDKMRRWQEIKMRQNRLFHDQVEQHAQPSAHIEQIMRSGFSMSDIKGMTGTSNRALSFTLSLSVLSSFFSQRGGVRHTSQWIMSFRSLRSFRDLNEKRKRARAKLTQLYADLQRNYAEDAQEIDEMMRESPLPMQRGKPSRPPRRGSVSGSRNLENAHSDGEVNGYGDMNGDSKDDKKKRGRSPFRQRSKEMEDIITEFFSRKVKSTDAKAKTPEPLARGETERVARPGPVGKTGVGRSATVRVSTTDLKVVPPQIPERTGAPKAMSVLAGTGVESIGNEIFDTDCLKLMNEYFYGVRIFPGQDPTHVYVGWVTSQYHFHTKDFSLTKVRKVSVVIVDDYDRPVEQVERQSCYMVRADDLYNEVTQDASGKGASQGMFVGCFVDTATGWVSFTCEGKETKHKFKMEPDTKLFPAIFVEATSKEILQIELGRTSTTLPLSAAVLQSSERHVIPQFPPRLKVQCLKPHQWARVPNQTLQVHALKLSDIRGWSMLCEDAVSMLALHIPEEDRCIDILELIEMDKLLSFHSHTLTLYAALCYQSNYRAAHALCLHVDQKQLLYAIRAEYMSGPLRQGFYDLLIALHLESHATTMEVCQNEFIIPLGQKLKDLYEDEEMRHSLRYLEAESVRPQMKMTDIRIIPSSETQSIENIRSLYSPYFPLSIVRDYVMMALNEAVEINQVHNRDPIGGSNENLFLPLIKLVDRLFLVGMLRNEDIKKLLIMIHPETWDPTFDKEGKDEHRKGLLHMKMAEGAKLQMCYLLHHLNDIQLRHRVESIIAFSHDFIADLQQDQLRRYIEIKQSDLPSAVAAKKTREFRCPPREQMNAILSFKNMEEDDPDNCPCGEDLIVKMNEFHGNLMSYVSLHALQEAESAIESEENVEKPGTIRKLLNFIHHVKELEEEPKPEPEPERKTPEEIFRKVLISTIVTWAEESQIETPKLVREMFSLLVRQYDTVGELIRALEKTYVINSKTKDDVAEMWIGLSQIRALLPVQMSQEEEELVRERLWKLVNNHTFFQHPDLIRVLRIHENVMAIMINTLGRRAQAQSDAQAQTQAAEGGETSAKEKDTSHEMVVACCRFLCYFCRTSRQNQKAMFDHFDFLLENSNILLSRPSLRGSTPLDVAYSSLMENTELALALREHYLEKIAIYLSRCGLQSNSELVEKGYPDLGWDPVEGERYLDFLRFCVWVNGESVEENANLVIRLLIRRPECLGPALRGEGEGLLRAIMDANKMSEKIADRRKLNDEGEGNGIVPFEHPLPESDDDEDYIDTGAAILNFYCTLVDLLGRCAPDSSVIEQGKNESLRARAILRSLVPLDDLQGVLSLRFTLFNPAADEPRPKSDTPSGLIPGHKQSIVLFLERVYGIETQELFFRILEEAFLPDLRAATMLDRNDGYESDMALAMNRYIGVSILPLLIKHSKFYNEADNYASLLDATLHTVYRLSKNRMLTKGQREAVSDFLVALTSQMQPSMLLKLLRKLTVDVSKLSEYTTVALRLLTLHYDRCGKYYGSTGSQSLYGASSDEEKRLTMVLFSNIFDSLSKMDYDPELFGKALPCLTAIGCALPPDYSLSKNYDDEWYGSKSASTQSPDGPYNPQPINTSNVVLNNDLNQIVQKFSEHYHDAWASRKLENGWTYGEQWSDSNKTHPRLKPYNMLNDYERERYKEPVRESLKALLAIGWSVEHAEVDVASTSRNSLRRSSKGQGESASPFDYNPHPVDMTNLTLSREMQNMAERLADNAHDIWAKKKKEELLTVGGGIHPQLVPYDLLTDKEKRKDRERSQEFLKYLQYQGYKLHRPNRGGDTEVAGAGAAVELRFAYSLLEKLIAYLDKATINMKLLKPSDTFSRRNSFKTSTRDIKFFSKVVLPLMEKYFSTHRNYFIAVATATNNVGAASLKEKEMVAALFCKLASLLRSRMAAFGADVRITVRCLQVLVKGIDAKSLVKNCPEFIRTSMLTFFNNTADDLEHTITNLETGKYSHLRGTHLKTSTSLTYINSVVLPVLTAMFDHLAACEYGSDLLLDEIQVAAYKMLESLHRLGTEPALTRDRKYLKTEIERNKPNLGSCLGAFASCFPVAFLEPHLNKNNPYSLINRIADNSVKAQDIMARMEEGMPTLETILNHVDQFVESDKTYNDEPHVVDVILPLLCAYLPFWWAQGPDNVNPTEGTYISMVTSEHMNQLLKNVLKLIKKNIGNENAPWMTRIAAYTQQIIINSSEELLKDPFLPLAERVRKRTDNMFHKEESMRGFIKSSTDDTSQVEAQIQEDWQLLVRDIYSFYPLLIKYVDLQRNHWLRNNISEAEDLYNHVAAIFNIWSKSQYFLKEEQNFISANEIDNMVLIMPTATRRPTTVTEGAAPAGGGKKKKKHRDKKRDKDKEVQASLMVACLKRLLPVGLNLFAGREQELVQHCKDRFLKKMPEQEIAEFAKTQLTLPDKIDPADEMSWQHYLYSKLGQQKEIVEFVKAPVVEDVVARITDMAKVLYGLHMIDHPQQQSKSNYRSVVSIQRKRAVIACFRQTSLHSLPRHRAINIFARTYYELWLQDENVGQEIMIEDLTQSFEDAESKKIDKAEEEGKPDPLTQLVTTFCRGAMTERSGALQEDPLYMSYAQIISKSCGEEEEEGEEEEGGGEEEGTASIHEQEIEKQKLLFNQSRLADRGVAEMVLLHISACKGIPSEMVMKTLQLGISILRGGNIDIQRGMLNHLKEKKDVGFFTSIAGLMNSCSVLDLDAFERNTKAEGLGVGSDGAAGEKNMHDAEFTCALFRFIQLTCEGHNLDWQNYLRTQAGNTTTVNVVICTVDYLLRLQESIMDFYWHYSSKELIDPAGKANFFKAIGVASQVFNTLTEVIQGPCAQNQQALAHSRLWDAVGGFLFLFSHMQDKLSKHSSQVDLLKELLNLQKDMITMMLSMLEGNVVNGTIGKQMVDTLVESASNVELILKYFDMFLKLKSLVSSAFAEADDGWIYPKDFKEKMEQTKNYSDEEMEFLLACCEINHDGKINYIAFMERFHEPAKEIGFNLAVLLTNLSEHMPNEPRLARFLETAGSVLNYFEQFLGRIEILGSNKRIERVYFEIKESNIEQWEKPQIKESKRTYFYNTVVDSDEKEKLETFINFCEDAIFEMQHASALMAVEESGGSGKAKESSYTYMTDEDEERKDPIRRKIQAFKDGIYFFFSMFSPSNIKNKIAEMQQMSIPELVVGFFKIIFYAFYYSGFGVGCVISYFMKILLSLMRGPSIEEPIAEVKEDDIRTSRHLPALPPTPDESNLQVQAFGMDITKEEGQIKLAPHESIASTPQSSIEETGESTPEEGIGEEGGKSADGFGETESPITLADLLGGEQARAQAIAAAEAVAVQQAAMAAVEAESKQEAVAEPSAASSINFSDYGHRLVSFLARNFYTLKYAALVLAFFINFMLLFYQVTSLDDDSKDDSSEIMGDLLSELSGEGSSGGSGSGLGKEFGSGEDEASEDDEDLIEFVEVSKDWIFIAYLMRIMAIMHSIISLAMLVAYYHLKVPLAIFKREKEIARTVEFDGLYIVEQPGDYDLKANWDKLAISAKTFPVNYWDKFIKKKVRQKYSDTYDYEMISALVGMEKTSFIQEEEGSGLMHYIMNIDWRYQLWKAGVTITDNAFLYSLWYFVFSILGNYNNFFFAAHLLDVAVGFKTLRTILQSVTHNGKQLVLTVMLLTIVVYIYTVIAFNFFRKFYVQEEDDEEGDKKCHDMMTCFVFHLYKGVRAGGGIGDEIGEPDGDDYEVYRIMFDITFFFFVIVILLAIIQGLIIDAFGELRDQLESVKTNMESNCFICGLGKDYFDAVPHGFDTHVQQEHNLANYMFFLMHLINKPDTEHTGQETYVWKMYQQRCWDFFPVGDCFRKQNEAGEDEAKKK</sequence>
<dbReference type="Pfam" id="PF08454">
    <property type="entry name" value="RIH_assoc"/>
    <property type="match status" value="1"/>
</dbReference>
<dbReference type="Pfam" id="PF02026">
    <property type="entry name" value="RyR"/>
    <property type="match status" value="4"/>
</dbReference>
<organism evidence="18 19">
    <name type="scientific">Nasonia vitripennis</name>
    <name type="common">Parasitic wasp</name>
    <dbReference type="NCBI Taxonomy" id="7425"/>
    <lineage>
        <taxon>Eukaryota</taxon>
        <taxon>Metazoa</taxon>
        <taxon>Ecdysozoa</taxon>
        <taxon>Arthropoda</taxon>
        <taxon>Hexapoda</taxon>
        <taxon>Insecta</taxon>
        <taxon>Pterygota</taxon>
        <taxon>Neoptera</taxon>
        <taxon>Endopterygota</taxon>
        <taxon>Hymenoptera</taxon>
        <taxon>Apocrita</taxon>
        <taxon>Proctotrupomorpha</taxon>
        <taxon>Chalcidoidea</taxon>
        <taxon>Pteromalidae</taxon>
        <taxon>Pteromalinae</taxon>
        <taxon>Nasonia</taxon>
    </lineage>
</organism>
<dbReference type="FunFam" id="2.60.120.920:FF:000003">
    <property type="entry name" value="ryanodine receptor isoform X2"/>
    <property type="match status" value="1"/>
</dbReference>
<dbReference type="PRINTS" id="PR00795">
    <property type="entry name" value="RYANODINER"/>
</dbReference>
<evidence type="ECO:0000256" key="6">
    <source>
        <dbReference type="ARBA" id="ARBA00022737"/>
    </source>
</evidence>
<dbReference type="GO" id="GO:0006941">
    <property type="term" value="P:striated muscle contraction"/>
    <property type="evidence" value="ECO:0007669"/>
    <property type="project" value="TreeGrafter"/>
</dbReference>
<evidence type="ECO:0000256" key="12">
    <source>
        <dbReference type="ARBA" id="ARBA00023286"/>
    </source>
</evidence>
<dbReference type="InterPro" id="IPR043136">
    <property type="entry name" value="B30.2/SPRY_sf"/>
</dbReference>
<keyword evidence="12" id="KW-1071">Ligand-gated ion channel</keyword>
<dbReference type="CTD" id="49090"/>
<dbReference type="Proteomes" id="UP000002358">
    <property type="component" value="Chromosome 1"/>
</dbReference>
<dbReference type="GO" id="GO:0034704">
    <property type="term" value="C:calcium channel complex"/>
    <property type="evidence" value="ECO:0007669"/>
    <property type="project" value="TreeGrafter"/>
</dbReference>
<feature type="compositionally biased region" description="Gly residues" evidence="14">
    <location>
        <begin position="4740"/>
        <end position="4753"/>
    </location>
</feature>
<dbReference type="GO" id="GO:0042383">
    <property type="term" value="C:sarcolemma"/>
    <property type="evidence" value="ECO:0007669"/>
    <property type="project" value="TreeGrafter"/>
</dbReference>
<dbReference type="Gene3D" id="1.25.10.30">
    <property type="entry name" value="IP3 receptor type 1 binding core, RIH domain"/>
    <property type="match status" value="1"/>
</dbReference>
<evidence type="ECO:0000256" key="7">
    <source>
        <dbReference type="ARBA" id="ARBA00022837"/>
    </source>
</evidence>
<evidence type="ECO:0008006" key="20">
    <source>
        <dbReference type="Google" id="ProtNLM"/>
    </source>
</evidence>
<dbReference type="Gene3D" id="2.80.10.50">
    <property type="match status" value="2"/>
</dbReference>
<dbReference type="InterPro" id="IPR013333">
    <property type="entry name" value="Ryan_recept"/>
</dbReference>
<evidence type="ECO:0000256" key="8">
    <source>
        <dbReference type="ARBA" id="ARBA00022951"/>
    </source>
</evidence>
<evidence type="ECO:0000256" key="13">
    <source>
        <dbReference type="ARBA" id="ARBA00023303"/>
    </source>
</evidence>
<dbReference type="GO" id="GO:0033017">
    <property type="term" value="C:sarcoplasmic reticulum membrane"/>
    <property type="evidence" value="ECO:0007669"/>
    <property type="project" value="UniProtKB-SubCell"/>
</dbReference>
<evidence type="ECO:0000256" key="4">
    <source>
        <dbReference type="ARBA" id="ARBA00022673"/>
    </source>
</evidence>
<dbReference type="SUPFAM" id="SSF49899">
    <property type="entry name" value="Concanavalin A-like lectins/glucanases"/>
    <property type="match status" value="3"/>
</dbReference>
<dbReference type="InterPro" id="IPR035761">
    <property type="entry name" value="SPRY1_RyR"/>
</dbReference>
<dbReference type="FunFam" id="1.25.10.30:FF:000002">
    <property type="entry name" value="ryanodine receptor isoform X2"/>
    <property type="match status" value="1"/>
</dbReference>
<keyword evidence="10" id="KW-0406">Ion transport</keyword>
<feature type="region of interest" description="Disordered" evidence="14">
    <location>
        <begin position="1437"/>
        <end position="1501"/>
    </location>
</feature>
<evidence type="ECO:0000256" key="2">
    <source>
        <dbReference type="ARBA" id="ARBA00022448"/>
    </source>
</evidence>
<feature type="transmembrane region" description="Helical" evidence="15">
    <location>
        <begin position="5048"/>
        <end position="5071"/>
    </location>
</feature>
<keyword evidence="5 15" id="KW-0812">Transmembrane</keyword>
<feature type="compositionally biased region" description="Acidic residues" evidence="14">
    <location>
        <begin position="3916"/>
        <end position="3932"/>
    </location>
</feature>
<dbReference type="PROSITE" id="PS50919">
    <property type="entry name" value="MIR"/>
    <property type="match status" value="1"/>
</dbReference>
<dbReference type="InterPro" id="IPR001870">
    <property type="entry name" value="B30.2/SPRY"/>
</dbReference>
<feature type="domain" description="B30.2/SPRY" evidence="16">
    <location>
        <begin position="1518"/>
        <end position="1743"/>
    </location>
</feature>
<dbReference type="PANTHER" id="PTHR46399">
    <property type="entry name" value="B30.2/SPRY DOMAIN-CONTAINING PROTEIN"/>
    <property type="match status" value="1"/>
</dbReference>
<feature type="region of interest" description="Disordered" evidence="14">
    <location>
        <begin position="1514"/>
        <end position="1549"/>
    </location>
</feature>
<feature type="region of interest" description="Disordered" evidence="14">
    <location>
        <begin position="3913"/>
        <end position="3934"/>
    </location>
</feature>
<dbReference type="EnsemblMetazoa" id="XM_031922083">
    <property type="protein sequence ID" value="XP_031777943"/>
    <property type="gene ID" value="LOC100118800"/>
</dbReference>
<feature type="transmembrane region" description="Helical" evidence="15">
    <location>
        <begin position="4696"/>
        <end position="4714"/>
    </location>
</feature>
<dbReference type="Pfam" id="PF00520">
    <property type="entry name" value="Ion_trans"/>
    <property type="match status" value="1"/>
</dbReference>
<accession>A0A7M7T6K6</accession>
<feature type="domain" description="B30.2/SPRY" evidence="16">
    <location>
        <begin position="1031"/>
        <end position="1214"/>
    </location>
</feature>
<dbReference type="Pfam" id="PF06459">
    <property type="entry name" value="RR_TM4-6"/>
    <property type="match status" value="1"/>
</dbReference>
<dbReference type="SUPFAM" id="SSF47473">
    <property type="entry name" value="EF-hand"/>
    <property type="match status" value="1"/>
</dbReference>
<dbReference type="FunCoup" id="A0A7M7T6K6">
    <property type="interactions" value="251"/>
</dbReference>
<dbReference type="Pfam" id="PF02815">
    <property type="entry name" value="MIR"/>
    <property type="match status" value="1"/>
</dbReference>
<feature type="region of interest" description="Disordered" evidence="14">
    <location>
        <begin position="2992"/>
        <end position="3020"/>
    </location>
</feature>
<evidence type="ECO:0000256" key="3">
    <source>
        <dbReference type="ARBA" id="ARBA00022568"/>
    </source>
</evidence>
<dbReference type="Pfam" id="PF21119">
    <property type="entry name" value="RYDR_Jsol"/>
    <property type="match status" value="1"/>
</dbReference>
<evidence type="ECO:0000256" key="11">
    <source>
        <dbReference type="ARBA" id="ARBA00023136"/>
    </source>
</evidence>
<name>A0A7M7T6K6_NASVI</name>
<keyword evidence="8" id="KW-0703">Sarcoplasmic reticulum</keyword>
<evidence type="ECO:0000259" key="17">
    <source>
        <dbReference type="PROSITE" id="PS50919"/>
    </source>
</evidence>
<feature type="compositionally biased region" description="Acidic residues" evidence="14">
    <location>
        <begin position="4596"/>
        <end position="4607"/>
    </location>
</feature>
<dbReference type="GO" id="GO:0005790">
    <property type="term" value="C:smooth endoplasmic reticulum"/>
    <property type="evidence" value="ECO:0007669"/>
    <property type="project" value="TreeGrafter"/>
</dbReference>
<keyword evidence="4" id="KW-0107">Calcium channel</keyword>
<dbReference type="Gene3D" id="2.60.120.920">
    <property type="match status" value="3"/>
</dbReference>
<evidence type="ECO:0000256" key="14">
    <source>
        <dbReference type="SAM" id="MobiDB-lite"/>
    </source>
</evidence>
<dbReference type="InterPro" id="IPR035762">
    <property type="entry name" value="SPRY3_RyR"/>
</dbReference>
<dbReference type="CDD" id="cd12878">
    <property type="entry name" value="SPRY2_RyR"/>
    <property type="match status" value="1"/>
</dbReference>
<feature type="region of interest" description="Disordered" evidence="14">
    <location>
        <begin position="4737"/>
        <end position="4763"/>
    </location>
</feature>
<evidence type="ECO:0000313" key="18">
    <source>
        <dbReference type="EnsemblMetazoa" id="XP_031777943"/>
    </source>
</evidence>
<dbReference type="CDD" id="cd12879">
    <property type="entry name" value="SPRY3_RyR"/>
    <property type="match status" value="1"/>
</dbReference>
<dbReference type="InParanoid" id="A0A7M7T6K6"/>
<reference evidence="18" key="1">
    <citation type="submission" date="2021-01" db="UniProtKB">
        <authorList>
            <consortium name="EnsemblMetazoa"/>
        </authorList>
    </citation>
    <scope>IDENTIFICATION</scope>
</reference>
<dbReference type="InterPro" id="IPR036300">
    <property type="entry name" value="MIR_dom_sf"/>
</dbReference>
<evidence type="ECO:0000256" key="15">
    <source>
        <dbReference type="SAM" id="Phobius"/>
    </source>
</evidence>
<dbReference type="GO" id="GO:0005219">
    <property type="term" value="F:ryanodine-sensitive calcium-release channel activity"/>
    <property type="evidence" value="ECO:0007669"/>
    <property type="project" value="InterPro"/>
</dbReference>
<dbReference type="PROSITE" id="PS50188">
    <property type="entry name" value="B302_SPRY"/>
    <property type="match status" value="3"/>
</dbReference>
<dbReference type="Gene3D" id="1.10.287.70">
    <property type="match status" value="1"/>
</dbReference>
<dbReference type="PANTHER" id="PTHR46399:SF8">
    <property type="entry name" value="B30.2_SPRY DOMAIN-CONTAINING PROTEIN"/>
    <property type="match status" value="1"/>
</dbReference>
<dbReference type="GeneID" id="100118800"/>